<dbReference type="EMBL" id="LAZR01000070">
    <property type="protein sequence ID" value="KKN95522.1"/>
    <property type="molecule type" value="Genomic_DNA"/>
</dbReference>
<name>A0A0F9V732_9ZZZZ</name>
<dbReference type="AlphaFoldDB" id="A0A0F9V732"/>
<accession>A0A0F9V732</accession>
<gene>
    <name evidence="2" type="ORF">LCGC14_0177670</name>
</gene>
<reference evidence="2" key="1">
    <citation type="journal article" date="2015" name="Nature">
        <title>Complex archaea that bridge the gap between prokaryotes and eukaryotes.</title>
        <authorList>
            <person name="Spang A."/>
            <person name="Saw J.H."/>
            <person name="Jorgensen S.L."/>
            <person name="Zaremba-Niedzwiedzka K."/>
            <person name="Martijn J."/>
            <person name="Lind A.E."/>
            <person name="van Eijk R."/>
            <person name="Schleper C."/>
            <person name="Guy L."/>
            <person name="Ettema T.J."/>
        </authorList>
    </citation>
    <scope>NUCLEOTIDE SEQUENCE</scope>
</reference>
<comment type="caution">
    <text evidence="2">The sequence shown here is derived from an EMBL/GenBank/DDBJ whole genome shotgun (WGS) entry which is preliminary data.</text>
</comment>
<feature type="region of interest" description="Disordered" evidence="1">
    <location>
        <begin position="92"/>
        <end position="112"/>
    </location>
</feature>
<sequence length="112" mass="12197">MKHFSALLLAALFCLSATNASADTAEQPELCTPEIAIAKAGVVAQLIYDMTKNNPGKAEELRERMNKLQEENPADSSFDACQAYQRLIDALDGDAEKQTPVNAAKPKTEQKE</sequence>
<protein>
    <submittedName>
        <fullName evidence="2">Uncharacterized protein</fullName>
    </submittedName>
</protein>
<organism evidence="2">
    <name type="scientific">marine sediment metagenome</name>
    <dbReference type="NCBI Taxonomy" id="412755"/>
    <lineage>
        <taxon>unclassified sequences</taxon>
        <taxon>metagenomes</taxon>
        <taxon>ecological metagenomes</taxon>
    </lineage>
</organism>
<evidence type="ECO:0000313" key="2">
    <source>
        <dbReference type="EMBL" id="KKN95522.1"/>
    </source>
</evidence>
<proteinExistence type="predicted"/>
<evidence type="ECO:0000256" key="1">
    <source>
        <dbReference type="SAM" id="MobiDB-lite"/>
    </source>
</evidence>